<dbReference type="InterPro" id="IPR000884">
    <property type="entry name" value="TSP1_rpt"/>
</dbReference>
<evidence type="ECO:0000259" key="7">
    <source>
        <dbReference type="Pfam" id="PF19028"/>
    </source>
</evidence>
<dbReference type="Pfam" id="PF00090">
    <property type="entry name" value="TSP_1"/>
    <property type="match status" value="1"/>
</dbReference>
<dbReference type="PANTHER" id="PTHR11311:SF15">
    <property type="entry name" value="SPONDIN-2"/>
    <property type="match status" value="1"/>
</dbReference>
<evidence type="ECO:0000256" key="2">
    <source>
        <dbReference type="ARBA" id="ARBA00023157"/>
    </source>
</evidence>
<keyword evidence="5" id="KW-0812">Transmembrane</keyword>
<feature type="signal peptide" evidence="6">
    <location>
        <begin position="1"/>
        <end position="20"/>
    </location>
</feature>
<proteinExistence type="predicted"/>
<dbReference type="KEGG" id="pxu:106118838"/>
<dbReference type="Gene3D" id="2.20.100.10">
    <property type="entry name" value="Thrombospondin type-1 (TSP1) repeat"/>
    <property type="match status" value="5"/>
</dbReference>
<feature type="compositionally biased region" description="Acidic residues" evidence="4">
    <location>
        <begin position="191"/>
        <end position="212"/>
    </location>
</feature>
<evidence type="ECO:0000256" key="1">
    <source>
        <dbReference type="ARBA" id="ARBA00022729"/>
    </source>
</evidence>
<protein>
    <submittedName>
        <fullName evidence="8">Thrombospondin type-1 domain-containing protein 7A-like isoform X1</fullName>
    </submittedName>
</protein>
<feature type="domain" description="Spondin-like TSP1" evidence="7">
    <location>
        <begin position="393"/>
        <end position="452"/>
    </location>
</feature>
<feature type="chain" id="PRO_5042551206" evidence="6">
    <location>
        <begin position="21"/>
        <end position="1263"/>
    </location>
</feature>
<feature type="region of interest" description="Disordered" evidence="4">
    <location>
        <begin position="181"/>
        <end position="227"/>
    </location>
</feature>
<keyword evidence="5" id="KW-1133">Transmembrane helix</keyword>
<dbReference type="Pfam" id="PF19030">
    <property type="entry name" value="TSP1_ADAMTS"/>
    <property type="match status" value="1"/>
</dbReference>
<dbReference type="PANTHER" id="PTHR11311">
    <property type="entry name" value="SPONDIN"/>
    <property type="match status" value="1"/>
</dbReference>
<evidence type="ECO:0000256" key="4">
    <source>
        <dbReference type="SAM" id="MobiDB-lite"/>
    </source>
</evidence>
<name>A0AAJ6ZBJ0_PAPXU</name>
<reference evidence="8" key="1">
    <citation type="submission" date="2025-08" db="UniProtKB">
        <authorList>
            <consortium name="RefSeq"/>
        </authorList>
    </citation>
    <scope>IDENTIFICATION</scope>
</reference>
<dbReference type="GeneID" id="106118838"/>
<dbReference type="FunFam" id="2.20.100.10:FF:000019">
    <property type="entry name" value="Thrombospondin type 1 domain containing 7A"/>
    <property type="match status" value="1"/>
</dbReference>
<dbReference type="SUPFAM" id="SSF82895">
    <property type="entry name" value="TSP-1 type 1 repeat"/>
    <property type="match status" value="3"/>
</dbReference>
<dbReference type="InterPro" id="IPR051418">
    <property type="entry name" value="Spondin/Thrombospondin_T1"/>
</dbReference>
<organism evidence="8">
    <name type="scientific">Papilio xuthus</name>
    <name type="common">Asian swallowtail butterfly</name>
    <dbReference type="NCBI Taxonomy" id="66420"/>
    <lineage>
        <taxon>Eukaryota</taxon>
        <taxon>Metazoa</taxon>
        <taxon>Ecdysozoa</taxon>
        <taxon>Arthropoda</taxon>
        <taxon>Hexapoda</taxon>
        <taxon>Insecta</taxon>
        <taxon>Pterygota</taxon>
        <taxon>Neoptera</taxon>
        <taxon>Endopterygota</taxon>
        <taxon>Lepidoptera</taxon>
        <taxon>Glossata</taxon>
        <taxon>Ditrysia</taxon>
        <taxon>Papilionoidea</taxon>
        <taxon>Papilionidae</taxon>
        <taxon>Papilioninae</taxon>
        <taxon>Papilio</taxon>
    </lineage>
</organism>
<evidence type="ECO:0000256" key="3">
    <source>
        <dbReference type="ARBA" id="ARBA00023180"/>
    </source>
</evidence>
<keyword evidence="3" id="KW-0325">Glycoprotein</keyword>
<dbReference type="SMART" id="SM00209">
    <property type="entry name" value="TSP1"/>
    <property type="match status" value="11"/>
</dbReference>
<feature type="transmembrane region" description="Helical" evidence="5">
    <location>
        <begin position="1225"/>
        <end position="1245"/>
    </location>
</feature>
<dbReference type="InterPro" id="IPR044004">
    <property type="entry name" value="TSP1_spondin_dom"/>
</dbReference>
<dbReference type="RefSeq" id="XP_013169047.1">
    <property type="nucleotide sequence ID" value="XM_013313593.1"/>
</dbReference>
<keyword evidence="5" id="KW-0472">Membrane</keyword>
<feature type="domain" description="Spondin-like TSP1" evidence="7">
    <location>
        <begin position="885"/>
        <end position="933"/>
    </location>
</feature>
<accession>A0AAJ6ZBJ0</accession>
<dbReference type="Pfam" id="PF19028">
    <property type="entry name" value="TSP1_spondin"/>
    <property type="match status" value="2"/>
</dbReference>
<gene>
    <name evidence="8" type="primary">LOC106118838</name>
</gene>
<keyword evidence="1 6" id="KW-0732">Signal</keyword>
<evidence type="ECO:0000256" key="6">
    <source>
        <dbReference type="SAM" id="SignalP"/>
    </source>
</evidence>
<keyword evidence="2" id="KW-1015">Disulfide bond</keyword>
<dbReference type="PROSITE" id="PS50092">
    <property type="entry name" value="TSP1"/>
    <property type="match status" value="7"/>
</dbReference>
<evidence type="ECO:0000256" key="5">
    <source>
        <dbReference type="SAM" id="Phobius"/>
    </source>
</evidence>
<dbReference type="InterPro" id="IPR036383">
    <property type="entry name" value="TSP1_rpt_sf"/>
</dbReference>
<dbReference type="Proteomes" id="UP000694872">
    <property type="component" value="Unplaced"/>
</dbReference>
<dbReference type="AlphaFoldDB" id="A0AAJ6ZBJ0"/>
<sequence length="1263" mass="138110">MFLLWWALSLLVAASGASEATDPQGLLDTGTILEINEAEYSVFVSKWTECTTNAEEHDRAIERYNTRVEEDSLVHTPRLGLQRRQVQCRRKDGQIVEPMYCGNAISHIGTTRVCVMREDCSLAEWLPWRPRADGALVRTRRLRRLAQGGGNECEVVEEVRPAALEASAHWTPGPWGRCRVAVAQPATPPPSDDDDDAEDSDALYDEDEEADEMDRAGAGDASCGGGVQRRDVSCVRADGRALHPAQCAHAPMPTLVQPCEVPCPRDCEVGEWGEWGACQPIDGCPLYPVQELTATGYSVRRRRVTSAESGGGANCPPLEEKRTCTMPRCASWKALPWGPCVLSQPHSTCGPGRRMRELQCVGHDGKEAQRAWCSGSSTPARTERCRIACPGDCVVSAWSAWSPCTAPCAAPSRPRPTRTRTRQIIAHASPNGWPCPTEDQLIQNETCNNHACATYSWLATPWGPCERRHQDYIPVTNYTDLQEGEPYNESDEEEPCVEEGQITRNVMCVQNNADVVRDSLCLPLRRPQARRACTLRCRRGCRVEAWMPWSPCPNTCEPGKQVRVRNVHGGPNCGAVQEVRDCPVPPSCRAREAAWVAGEWSTCRLPPGQRCGLGYRLRSIWCGSDSHRVEAGACAGQLVPPSVAACIVTCDRMVPLTCDVICEDPLKYLDASDPDVPICVCKTVTLELLPADSDCILPPGLECGEGRALRAARCMAKGRDVPMDVCKKYHPLTGPRRVREASTDGFAYDEEFPTLVRGACSVRCARDCAAGPWAPWGVCSAEPGSRAAFRFRTREVIEEGSAGGRECGATLQRATCVLPEPAWHVGQWSVCTPQQALCGRAIINRTVICQDSNGVKLDDSECVVGGAGQPAAREATCRAPCPADCVVSAWSEWSPCEQTKWGGRRDRTRVVLRPADEGGAPCPHLVGGEPCAPHTYSWHVAPWDDCQPLGGSPCGEGTKRRSVRCLRSDGVFVNDTFCPNATATEARESWCYVPCGVDCELGEWSAWDTAACACGDATFARHMRRTRQRLTAAVWPGRACPPTEQRAPCPREPCLRLIARPSLGCHVQTSTGEEADNACGWGVKVSYARCELGGAGGTVEAYLEPWRCAAALPGRITAPPLHYQEDETCEVECGCKESELGQPGPWGAWGPCRGGSRSRTRQLLVPPSRPCRTSSRYVTIEWANCTGSPDEISDLLSVDRDEKPRRAWMDRASYHDGYIEGSGSLLLAVWVASMVLLSCGTYMFYRGLVRCMKRLDSKSIAKV</sequence>
<evidence type="ECO:0000313" key="8">
    <source>
        <dbReference type="RefSeq" id="XP_013169047.1"/>
    </source>
</evidence>